<dbReference type="InterPro" id="IPR013762">
    <property type="entry name" value="Integrase-like_cat_sf"/>
</dbReference>
<reference evidence="5 6" key="1">
    <citation type="submission" date="2019-09" db="EMBL/GenBank/DDBJ databases">
        <title>Whole genome shotgun sequencing (WGS) of Ellagibacter isourolithinifaciens DSM 104140(T) and Adlercreutzia muris DSM 29508(T).</title>
        <authorList>
            <person name="Stoll D.A."/>
            <person name="Danylec N."/>
            <person name="Huch M."/>
        </authorList>
    </citation>
    <scope>NUCLEOTIDE SEQUENCE [LARGE SCALE GENOMIC DNA]</scope>
    <source>
        <strain evidence="5 6">DSM 29508</strain>
    </source>
</reference>
<sequence>MSTQGSSAPSSSGPSSALVADWYEQWIATYKVGAVQRVTLGKYTMALKRLREIAPDLRLADLDRMAYQRIINAYAVDHEKATVTDFHHCLKGALLDALDEGLLERDPTRKVVLKGKPPGKKKQKYLSVYELQSLLRVLKLDGEHNWDWCILIAAKTGLRFAEVLGLTPADFDFERQLLNVDKTWDYKGGGGFKPTKTGSSVRKVTIDWQMVGRLSVLTKDMPPDDPIFVPKDCTIYNSTVNGVLARRCKEAEVPVIGFHGLRHTHASMLLASGVSIASVSRRLGHASIDITQKVYLHVVKELESKDTDAIMRSMATLL</sequence>
<dbReference type="PROSITE" id="PS51898">
    <property type="entry name" value="TYR_RECOMBINASE"/>
    <property type="match status" value="1"/>
</dbReference>
<dbReference type="GO" id="GO:0006310">
    <property type="term" value="P:DNA recombination"/>
    <property type="evidence" value="ECO:0007669"/>
    <property type="project" value="UniProtKB-KW"/>
</dbReference>
<proteinExistence type="inferred from homology"/>
<dbReference type="Gene3D" id="1.10.150.130">
    <property type="match status" value="1"/>
</dbReference>
<dbReference type="PANTHER" id="PTHR30349:SF64">
    <property type="entry name" value="PROPHAGE INTEGRASE INTD-RELATED"/>
    <property type="match status" value="1"/>
</dbReference>
<evidence type="ECO:0000313" key="5">
    <source>
        <dbReference type="EMBL" id="KAB1642785.1"/>
    </source>
</evidence>
<dbReference type="PANTHER" id="PTHR30349">
    <property type="entry name" value="PHAGE INTEGRASE-RELATED"/>
    <property type="match status" value="1"/>
</dbReference>
<dbReference type="GO" id="GO:0015074">
    <property type="term" value="P:DNA integration"/>
    <property type="evidence" value="ECO:0007669"/>
    <property type="project" value="InterPro"/>
</dbReference>
<dbReference type="InterPro" id="IPR010998">
    <property type="entry name" value="Integrase_recombinase_N"/>
</dbReference>
<dbReference type="InterPro" id="IPR050090">
    <property type="entry name" value="Tyrosine_recombinase_XerCD"/>
</dbReference>
<accession>A0A7C8BQ60</accession>
<dbReference type="EMBL" id="WAJS01000030">
    <property type="protein sequence ID" value="KAB1642785.1"/>
    <property type="molecule type" value="Genomic_DNA"/>
</dbReference>
<dbReference type="Gene3D" id="1.10.443.10">
    <property type="entry name" value="Intergrase catalytic core"/>
    <property type="match status" value="1"/>
</dbReference>
<evidence type="ECO:0000256" key="1">
    <source>
        <dbReference type="ARBA" id="ARBA00008857"/>
    </source>
</evidence>
<gene>
    <name evidence="5" type="ORF">F8D48_09165</name>
</gene>
<name>A0A7C8BQ60_9ACTN</name>
<evidence type="ECO:0000313" key="6">
    <source>
        <dbReference type="Proteomes" id="UP000479639"/>
    </source>
</evidence>
<dbReference type="RefSeq" id="WP_151431447.1">
    <property type="nucleotide sequence ID" value="NZ_JANJZI010000002.1"/>
</dbReference>
<dbReference type="Proteomes" id="UP000479639">
    <property type="component" value="Unassembled WGS sequence"/>
</dbReference>
<evidence type="ECO:0000256" key="2">
    <source>
        <dbReference type="ARBA" id="ARBA00023125"/>
    </source>
</evidence>
<dbReference type="AlphaFoldDB" id="A0A7C8BQ60"/>
<dbReference type="GO" id="GO:0003677">
    <property type="term" value="F:DNA binding"/>
    <property type="evidence" value="ECO:0007669"/>
    <property type="project" value="UniProtKB-KW"/>
</dbReference>
<evidence type="ECO:0000256" key="3">
    <source>
        <dbReference type="ARBA" id="ARBA00023172"/>
    </source>
</evidence>
<dbReference type="CDD" id="cd01189">
    <property type="entry name" value="INT_ICEBs1_C_like"/>
    <property type="match status" value="1"/>
</dbReference>
<protein>
    <submittedName>
        <fullName evidence="5">Site-specific integrase</fullName>
    </submittedName>
</protein>
<dbReference type="InterPro" id="IPR002104">
    <property type="entry name" value="Integrase_catalytic"/>
</dbReference>
<dbReference type="SUPFAM" id="SSF56349">
    <property type="entry name" value="DNA breaking-rejoining enzymes"/>
    <property type="match status" value="1"/>
</dbReference>
<comment type="similarity">
    <text evidence="1">Belongs to the 'phage' integrase family.</text>
</comment>
<keyword evidence="2" id="KW-0238">DNA-binding</keyword>
<feature type="domain" description="Tyr recombinase" evidence="4">
    <location>
        <begin position="121"/>
        <end position="308"/>
    </location>
</feature>
<organism evidence="5 6">
    <name type="scientific">Adlercreutzia muris</name>
    <dbReference type="NCBI Taxonomy" id="1796610"/>
    <lineage>
        <taxon>Bacteria</taxon>
        <taxon>Bacillati</taxon>
        <taxon>Actinomycetota</taxon>
        <taxon>Coriobacteriia</taxon>
        <taxon>Eggerthellales</taxon>
        <taxon>Eggerthellaceae</taxon>
        <taxon>Adlercreutzia</taxon>
    </lineage>
</organism>
<keyword evidence="3" id="KW-0233">DNA recombination</keyword>
<dbReference type="InterPro" id="IPR011010">
    <property type="entry name" value="DNA_brk_join_enz"/>
</dbReference>
<dbReference type="Pfam" id="PF00589">
    <property type="entry name" value="Phage_integrase"/>
    <property type="match status" value="1"/>
</dbReference>
<keyword evidence="6" id="KW-1185">Reference proteome</keyword>
<comment type="caution">
    <text evidence="5">The sequence shown here is derived from an EMBL/GenBank/DDBJ whole genome shotgun (WGS) entry which is preliminary data.</text>
</comment>
<evidence type="ECO:0000259" key="4">
    <source>
        <dbReference type="PROSITE" id="PS51898"/>
    </source>
</evidence>